<name>A0A077EEA1_9FLAO</name>
<accession>A0A077EEA1</accession>
<dbReference type="EMBL" id="CP007547">
    <property type="protein sequence ID" value="AIL45842.1"/>
    <property type="molecule type" value="Genomic_DNA"/>
</dbReference>
<dbReference type="InterPro" id="IPR036116">
    <property type="entry name" value="FN3_sf"/>
</dbReference>
<dbReference type="InterPro" id="IPR000421">
    <property type="entry name" value="FA58C"/>
</dbReference>
<dbReference type="HOGENOM" id="CLU_023506_0_0_10"/>
<dbReference type="SUPFAM" id="SSF49785">
    <property type="entry name" value="Galactose-binding domain-like"/>
    <property type="match status" value="1"/>
</dbReference>
<feature type="signal peptide" evidence="1">
    <location>
        <begin position="1"/>
        <end position="18"/>
    </location>
</feature>
<gene>
    <name evidence="3" type="ORF">BD94_2067</name>
</gene>
<dbReference type="Gene3D" id="2.60.120.260">
    <property type="entry name" value="Galactose-binding domain-like"/>
    <property type="match status" value="1"/>
</dbReference>
<proteinExistence type="predicted"/>
<feature type="domain" description="F5/8 type C" evidence="2">
    <location>
        <begin position="337"/>
        <end position="488"/>
    </location>
</feature>
<dbReference type="STRING" id="1338011.BD94_2067"/>
<dbReference type="InterPro" id="IPR051795">
    <property type="entry name" value="Glycosyl_Hydrlase_43"/>
</dbReference>
<dbReference type="SUPFAM" id="SSF75005">
    <property type="entry name" value="Arabinanase/levansucrase/invertase"/>
    <property type="match status" value="1"/>
</dbReference>
<sequence length="585" mass="66705">MKKILFGAAILSVFIANAQQKTYANPVNVDYGYTPIPNFATQGKHRATADPVIVTFKGKYFMFSTNQWGYWWSDDMLNWKFVSRKFLLPQHKVYDELCAPAVFVMKDAMYVIGSTHNPDFPIWKSTDPTKDNWEIAVKEFKVGAWDPAFHYDEDTDKLYLYWGSSNAYPILGTEINTKTLQSEGYVKPLLGLEPSEHGWERFGEYNDNTFLPPFIEGAWMTKHNGKYYLQYGAPGTEFSGYGDGVYVSDKPLEGFTYQSHNPFSYKPGGFARGAGHGATFEDNYKNWWHISTIVISTKNNFERRMGIWPAGFDKDDVMYTNTAYGDYPTYLPQYAQGKDFSKGLFAGWMLLNYQKPVQASSTLGGFQPNLAVDEDIKTYWSAKTGNAGEWYQTDLGDISTVNAIQINYADQDAEFLGKTLNKMHQYKIYASNDGKSWKTIVDKSKNQKDVPHDYIELETPVKARFLKMENLKMPTGKFALSGFRVFGKGTGAKPSAVENFVALRAEPRKNADRRSVWFKWKQNDLADGYVIYFGKSPDKLYGSIMVYGKNEYYFTGADKSDAYYFQIEAFNANGISERTSVMKSE</sequence>
<evidence type="ECO:0000256" key="1">
    <source>
        <dbReference type="SAM" id="SignalP"/>
    </source>
</evidence>
<evidence type="ECO:0000313" key="4">
    <source>
        <dbReference type="Proteomes" id="UP000028933"/>
    </source>
</evidence>
<dbReference type="InterPro" id="IPR008979">
    <property type="entry name" value="Galactose-bd-like_sf"/>
</dbReference>
<reference evidence="3" key="2">
    <citation type="journal article" date="2015" name="Genome Biol. Evol.">
        <title>Complete Genome Sequence and Transcriptomic Analysis of the Novel Pathogen Elizabethkingia anophelis in Response to Oxidative Stress.</title>
        <authorList>
            <person name="Li Y."/>
            <person name="Liu Y."/>
            <person name="Chew S.C."/>
            <person name="Tay M."/>
            <person name="Salido M.M."/>
            <person name="Teo J."/>
            <person name="Lauro F.M."/>
            <person name="Givskov M."/>
            <person name="Yang L."/>
        </authorList>
    </citation>
    <scope>NUCLEOTIDE SEQUENCE</scope>
    <source>
        <strain evidence="3">NUHP1</strain>
    </source>
</reference>
<dbReference type="Gene3D" id="2.115.10.20">
    <property type="entry name" value="Glycosyl hydrolase domain, family 43"/>
    <property type="match status" value="1"/>
</dbReference>
<dbReference type="PANTHER" id="PTHR42812">
    <property type="entry name" value="BETA-XYLOSIDASE"/>
    <property type="match status" value="1"/>
</dbReference>
<evidence type="ECO:0000259" key="2">
    <source>
        <dbReference type="PROSITE" id="PS50022"/>
    </source>
</evidence>
<dbReference type="Proteomes" id="UP000028933">
    <property type="component" value="Chromosome"/>
</dbReference>
<evidence type="ECO:0000313" key="3">
    <source>
        <dbReference type="EMBL" id="AIL45842.1"/>
    </source>
</evidence>
<dbReference type="Pfam" id="PF00754">
    <property type="entry name" value="F5_F8_type_C"/>
    <property type="match status" value="1"/>
</dbReference>
<dbReference type="PROSITE" id="PS50022">
    <property type="entry name" value="FA58C_3"/>
    <property type="match status" value="1"/>
</dbReference>
<dbReference type="AlphaFoldDB" id="A0A077EEA1"/>
<protein>
    <submittedName>
        <fullName evidence="3">Arabinan endo-1,5-alpha-L-arabinosidase A</fullName>
    </submittedName>
</protein>
<dbReference type="CDD" id="cd08982">
    <property type="entry name" value="GH43-like"/>
    <property type="match status" value="1"/>
</dbReference>
<organism evidence="3 4">
    <name type="scientific">Elizabethkingia anophelis NUHP1</name>
    <dbReference type="NCBI Taxonomy" id="1338011"/>
    <lineage>
        <taxon>Bacteria</taxon>
        <taxon>Pseudomonadati</taxon>
        <taxon>Bacteroidota</taxon>
        <taxon>Flavobacteriia</taxon>
        <taxon>Flavobacteriales</taxon>
        <taxon>Weeksellaceae</taxon>
        <taxon>Elizabethkingia</taxon>
    </lineage>
</organism>
<dbReference type="Gene3D" id="2.60.40.10">
    <property type="entry name" value="Immunoglobulins"/>
    <property type="match status" value="1"/>
</dbReference>
<dbReference type="RefSeq" id="WP_009084683.1">
    <property type="nucleotide sequence ID" value="NZ_CP007547.1"/>
</dbReference>
<dbReference type="GeneID" id="56683143"/>
<dbReference type="InterPro" id="IPR013783">
    <property type="entry name" value="Ig-like_fold"/>
</dbReference>
<dbReference type="SUPFAM" id="SSF49265">
    <property type="entry name" value="Fibronectin type III"/>
    <property type="match status" value="1"/>
</dbReference>
<feature type="chain" id="PRO_5001717625" evidence="1">
    <location>
        <begin position="19"/>
        <end position="585"/>
    </location>
</feature>
<reference evidence="3" key="1">
    <citation type="journal article" date="2013" name="Lancet">
        <title>First case of E anophelis outbreak in an intensive-care unit.</title>
        <authorList>
            <person name="Teo J."/>
            <person name="Tan S.Y."/>
            <person name="Tay M."/>
            <person name="Ding Y."/>
            <person name="Kjelleberg S."/>
            <person name="Givskov M."/>
            <person name="Lin R.T."/>
            <person name="Yang L."/>
        </authorList>
    </citation>
    <scope>NUCLEOTIDE SEQUENCE [LARGE SCALE GENOMIC DNA]</scope>
    <source>
        <strain evidence="3">NUHP1</strain>
    </source>
</reference>
<dbReference type="eggNOG" id="COG3507">
    <property type="taxonomic scope" value="Bacteria"/>
</dbReference>
<dbReference type="InterPro" id="IPR023296">
    <property type="entry name" value="Glyco_hydro_beta-prop_sf"/>
</dbReference>
<dbReference type="KEGG" id="eao:BD94_2067"/>
<dbReference type="PANTHER" id="PTHR42812:SF12">
    <property type="entry name" value="BETA-XYLOSIDASE-RELATED"/>
    <property type="match status" value="1"/>
</dbReference>
<keyword evidence="1" id="KW-0732">Signal</keyword>